<dbReference type="GeneID" id="94296974"/>
<proteinExistence type="predicted"/>
<dbReference type="RefSeq" id="XP_067766095.1">
    <property type="nucleotide sequence ID" value="XM_067906827.1"/>
</dbReference>
<dbReference type="KEGG" id="ssao:94296974"/>
<gene>
    <name evidence="1" type="ORF">SS50377_22951</name>
</gene>
<evidence type="ECO:0000313" key="2">
    <source>
        <dbReference type="Proteomes" id="UP000018208"/>
    </source>
</evidence>
<organism evidence="1 2">
    <name type="scientific">Spironucleus salmonicida</name>
    <dbReference type="NCBI Taxonomy" id="348837"/>
    <lineage>
        <taxon>Eukaryota</taxon>
        <taxon>Metamonada</taxon>
        <taxon>Diplomonadida</taxon>
        <taxon>Hexamitidae</taxon>
        <taxon>Hexamitinae</taxon>
        <taxon>Spironucleus</taxon>
    </lineage>
</organism>
<dbReference type="Proteomes" id="UP000018208">
    <property type="component" value="Unassembled WGS sequence"/>
</dbReference>
<reference evidence="1 2" key="1">
    <citation type="journal article" date="2014" name="PLoS Genet.">
        <title>The Genome of Spironucleus salmonicida Highlights a Fish Pathogen Adapted to Fluctuating Environments.</title>
        <authorList>
            <person name="Xu F."/>
            <person name="Jerlstrom-Hultqvist J."/>
            <person name="Einarsson E."/>
            <person name="Astvaldsson A."/>
            <person name="Svard S.G."/>
            <person name="Andersson J.O."/>
        </authorList>
    </citation>
    <scope>NUCLEOTIDE SEQUENCE [LARGE SCALE GENOMIC DNA]</scope>
    <source>
        <strain evidence="1 2">ATCC 50377</strain>
    </source>
</reference>
<dbReference type="AlphaFoldDB" id="A0A9P8LWN4"/>
<evidence type="ECO:0000313" key="1">
    <source>
        <dbReference type="EMBL" id="KAH0575322.1"/>
    </source>
</evidence>
<comment type="caution">
    <text evidence="1">The sequence shown here is derived from an EMBL/GenBank/DDBJ whole genome shotgun (WGS) entry which is preliminary data.</text>
</comment>
<protein>
    <submittedName>
        <fullName evidence="1">Uncharacterized protein</fullName>
    </submittedName>
</protein>
<accession>A0A9P8LWN4</accession>
<name>A0A9P8LWN4_9EUKA</name>
<sequence>MSRTFSISDLPHTMKNYTDELDFIRQNSVKIQEQKIADTKNAALQKRITPLYPKIPTRADTPPSVQNEQIEAQLRQAAGTFASHLESLKGKVNVLQQISASENIRQHRDQISIVLAQTQKVLQKSPVGELRDIVRPPLTHSSSAFFRGALADFEQGRAVPVVFPTDIYSTGAVFRAAVSSPFLQLGSASFEGPALYRRIVDFVRRQRYPQFALNVAWAALSYYVRAFPGQVLQGGADRNPLLATFYVLRRERLPACALVECSFLNPRGRLHDCAVGVAAVPYEGERALLPPVLRVDRLRRADRRVQLEDAAVLECFFGLLRLVVEYCRVRV</sequence>
<dbReference type="EMBL" id="AUWU02000003">
    <property type="protein sequence ID" value="KAH0575322.1"/>
    <property type="molecule type" value="Genomic_DNA"/>
</dbReference>
<keyword evidence="2" id="KW-1185">Reference proteome</keyword>